<organism evidence="2 3">
    <name type="scientific">Datura stramonium</name>
    <name type="common">Jimsonweed</name>
    <name type="synonym">Common thornapple</name>
    <dbReference type="NCBI Taxonomy" id="4076"/>
    <lineage>
        <taxon>Eukaryota</taxon>
        <taxon>Viridiplantae</taxon>
        <taxon>Streptophyta</taxon>
        <taxon>Embryophyta</taxon>
        <taxon>Tracheophyta</taxon>
        <taxon>Spermatophyta</taxon>
        <taxon>Magnoliopsida</taxon>
        <taxon>eudicotyledons</taxon>
        <taxon>Gunneridae</taxon>
        <taxon>Pentapetalae</taxon>
        <taxon>asterids</taxon>
        <taxon>lamiids</taxon>
        <taxon>Solanales</taxon>
        <taxon>Solanaceae</taxon>
        <taxon>Solanoideae</taxon>
        <taxon>Datureae</taxon>
        <taxon>Datura</taxon>
    </lineage>
</organism>
<dbReference type="EMBL" id="JACEIK010000268">
    <property type="protein sequence ID" value="MCD7453817.1"/>
    <property type="molecule type" value="Genomic_DNA"/>
</dbReference>
<feature type="signal peptide" evidence="1">
    <location>
        <begin position="1"/>
        <end position="21"/>
    </location>
</feature>
<keyword evidence="3" id="KW-1185">Reference proteome</keyword>
<evidence type="ECO:0000256" key="1">
    <source>
        <dbReference type="SAM" id="SignalP"/>
    </source>
</evidence>
<sequence>MIDMGFLLLTYSLLLEPFNERCNDPRKEISWLSTSQHGVSHTLQTTTAAVTSLVPYTSNRQPGTSQRQICFACGDRPGTDKLRLPRGKKAEPHLFLLLNLKPTLDPLKHVDLLDYKKEVEKRVVSEPIEMTQEFRYFDFASPWEQRSDGWSESRMGQSGDKSIGNAICFISRGLKKHVEAATLGSLRLFQAPPLLSKSTNSANEQEKDALRRSGSKAATHLLLALSYLVKQPFALGATYCLGGSWRAGLA</sequence>
<name>A0ABS8S4Z6_DATST</name>
<feature type="chain" id="PRO_5045286402" evidence="1">
    <location>
        <begin position="22"/>
        <end position="250"/>
    </location>
</feature>
<accession>A0ABS8S4Z6</accession>
<evidence type="ECO:0000313" key="2">
    <source>
        <dbReference type="EMBL" id="MCD7453817.1"/>
    </source>
</evidence>
<evidence type="ECO:0000313" key="3">
    <source>
        <dbReference type="Proteomes" id="UP000823775"/>
    </source>
</evidence>
<reference evidence="2 3" key="1">
    <citation type="journal article" date="2021" name="BMC Genomics">
        <title>Datura genome reveals duplications of psychoactive alkaloid biosynthetic genes and high mutation rate following tissue culture.</title>
        <authorList>
            <person name="Rajewski A."/>
            <person name="Carter-House D."/>
            <person name="Stajich J."/>
            <person name="Litt A."/>
        </authorList>
    </citation>
    <scope>NUCLEOTIDE SEQUENCE [LARGE SCALE GENOMIC DNA]</scope>
    <source>
        <strain evidence="2">AR-01</strain>
    </source>
</reference>
<keyword evidence="1" id="KW-0732">Signal</keyword>
<protein>
    <submittedName>
        <fullName evidence="2">NADH dehydrogenase [ubiquinone] iron-sulfur protein 3</fullName>
    </submittedName>
</protein>
<gene>
    <name evidence="2" type="primary">NAD9_1</name>
    <name evidence="2" type="ORF">HAX54_022277</name>
</gene>
<comment type="caution">
    <text evidence="2">The sequence shown here is derived from an EMBL/GenBank/DDBJ whole genome shotgun (WGS) entry which is preliminary data.</text>
</comment>
<dbReference type="Proteomes" id="UP000823775">
    <property type="component" value="Unassembled WGS sequence"/>
</dbReference>
<proteinExistence type="predicted"/>